<dbReference type="PANTHER" id="PTHR35400">
    <property type="entry name" value="SLR1083 PROTEIN"/>
    <property type="match status" value="1"/>
</dbReference>
<accession>A0A8J4E8J0</accession>
<dbReference type="RefSeq" id="WP_203925416.1">
    <property type="nucleotide sequence ID" value="NZ_BOPH01000003.1"/>
</dbReference>
<organism evidence="2 3">
    <name type="scientific">Virgisporangium ochraceum</name>
    <dbReference type="NCBI Taxonomy" id="65505"/>
    <lineage>
        <taxon>Bacteria</taxon>
        <taxon>Bacillati</taxon>
        <taxon>Actinomycetota</taxon>
        <taxon>Actinomycetes</taxon>
        <taxon>Micromonosporales</taxon>
        <taxon>Micromonosporaceae</taxon>
        <taxon>Virgisporangium</taxon>
    </lineage>
</organism>
<proteinExistence type="predicted"/>
<dbReference type="InterPro" id="IPR008538">
    <property type="entry name" value="Uma2"/>
</dbReference>
<dbReference type="PANTHER" id="PTHR35400:SF3">
    <property type="entry name" value="SLL1072 PROTEIN"/>
    <property type="match status" value="1"/>
</dbReference>
<dbReference type="SUPFAM" id="SSF52980">
    <property type="entry name" value="Restriction endonuclease-like"/>
    <property type="match status" value="1"/>
</dbReference>
<name>A0A8J4E8J0_9ACTN</name>
<comment type="caution">
    <text evidence="2">The sequence shown here is derived from an EMBL/GenBank/DDBJ whole genome shotgun (WGS) entry which is preliminary data.</text>
</comment>
<dbReference type="EMBL" id="BOPH01000003">
    <property type="protein sequence ID" value="GIJ65409.1"/>
    <property type="molecule type" value="Genomic_DNA"/>
</dbReference>
<evidence type="ECO:0000313" key="2">
    <source>
        <dbReference type="EMBL" id="GIJ65409.1"/>
    </source>
</evidence>
<protein>
    <recommendedName>
        <fullName evidence="1">Putative restriction endonuclease domain-containing protein</fullName>
    </recommendedName>
</protein>
<dbReference type="CDD" id="cd06260">
    <property type="entry name" value="DUF820-like"/>
    <property type="match status" value="1"/>
</dbReference>
<dbReference type="InterPro" id="IPR011335">
    <property type="entry name" value="Restrct_endonuc-II-like"/>
</dbReference>
<reference evidence="2" key="1">
    <citation type="submission" date="2021-01" db="EMBL/GenBank/DDBJ databases">
        <title>Whole genome shotgun sequence of Virgisporangium ochraceum NBRC 16418.</title>
        <authorList>
            <person name="Komaki H."/>
            <person name="Tamura T."/>
        </authorList>
    </citation>
    <scope>NUCLEOTIDE SEQUENCE</scope>
    <source>
        <strain evidence="2">NBRC 16418</strain>
    </source>
</reference>
<evidence type="ECO:0000259" key="1">
    <source>
        <dbReference type="Pfam" id="PF05685"/>
    </source>
</evidence>
<dbReference type="Pfam" id="PF05685">
    <property type="entry name" value="Uma2"/>
    <property type="match status" value="1"/>
</dbReference>
<gene>
    <name evidence="2" type="ORF">Voc01_003260</name>
</gene>
<sequence>MSRREVIDGAVLVQPTPFPFHQRAARNLFRVLDRPCPRSLEVFTWLEFSPQETRTFVPDLLVVRRGAVPDESPMTEPPVLIVEVIDDASRLWDRWVKPTAYARAGVEHYWHLDPRIPEFVAYRLVGDGYREVVTARGDERVGFDVPMLVEICPGRLARA</sequence>
<feature type="domain" description="Putative restriction endonuclease" evidence="1">
    <location>
        <begin position="3"/>
        <end position="139"/>
    </location>
</feature>
<keyword evidence="3" id="KW-1185">Reference proteome</keyword>
<evidence type="ECO:0000313" key="3">
    <source>
        <dbReference type="Proteomes" id="UP000635606"/>
    </source>
</evidence>
<dbReference type="Gene3D" id="3.90.1570.10">
    <property type="entry name" value="tt1808, chain A"/>
    <property type="match status" value="1"/>
</dbReference>
<dbReference type="InterPro" id="IPR012296">
    <property type="entry name" value="Nuclease_put_TT1808"/>
</dbReference>
<dbReference type="AlphaFoldDB" id="A0A8J4E8J0"/>
<dbReference type="Proteomes" id="UP000635606">
    <property type="component" value="Unassembled WGS sequence"/>
</dbReference>